<evidence type="ECO:0000313" key="3">
    <source>
        <dbReference type="Proteomes" id="UP000185557"/>
    </source>
</evidence>
<gene>
    <name evidence="2" type="ORF">NIES30_00160</name>
</gene>
<proteinExistence type="predicted"/>
<keyword evidence="3" id="KW-1185">Reference proteome</keyword>
<feature type="signal peptide" evidence="1">
    <location>
        <begin position="1"/>
        <end position="31"/>
    </location>
</feature>
<name>A0A1U7JA25_9CYAN</name>
<dbReference type="STRING" id="549789.NIES30_00160"/>
<dbReference type="InterPro" id="IPR021469">
    <property type="entry name" value="DUF3122"/>
</dbReference>
<organism evidence="2 3">
    <name type="scientific">Phormidium tenue NIES-30</name>
    <dbReference type="NCBI Taxonomy" id="549789"/>
    <lineage>
        <taxon>Bacteria</taxon>
        <taxon>Bacillati</taxon>
        <taxon>Cyanobacteriota</taxon>
        <taxon>Cyanophyceae</taxon>
        <taxon>Oscillatoriophycideae</taxon>
        <taxon>Oscillatoriales</taxon>
        <taxon>Oscillatoriaceae</taxon>
        <taxon>Phormidium</taxon>
    </lineage>
</organism>
<accession>A0A1U7JA25</accession>
<dbReference type="RefSeq" id="WP_073606376.1">
    <property type="nucleotide sequence ID" value="NZ_MRCG01000001.1"/>
</dbReference>
<feature type="chain" id="PRO_5013046991" description="DUF3122 domain-containing protein" evidence="1">
    <location>
        <begin position="32"/>
        <end position="177"/>
    </location>
</feature>
<sequence length="177" mass="19671">MHHLWRALRLTILALLLGCLLLLALAEPALASIHTYHEQPGQTTYRSRQSLRDQTDLAWQATVFKRYTEGIFQGTFLRLVGFPGQAATDPNRDLAIETGTSAQWQAPHQLDPQTQALPDGVAQYQMDAVLANLQRPIPLTLRVPLRGEGTARLVAAPYVVEEWLQLYAMVEAASTAD</sequence>
<dbReference type="Proteomes" id="UP000185557">
    <property type="component" value="Unassembled WGS sequence"/>
</dbReference>
<comment type="caution">
    <text evidence="2">The sequence shown here is derived from an EMBL/GenBank/DDBJ whole genome shotgun (WGS) entry which is preliminary data.</text>
</comment>
<evidence type="ECO:0000313" key="2">
    <source>
        <dbReference type="EMBL" id="OKH50562.1"/>
    </source>
</evidence>
<dbReference type="EMBL" id="MRCG01000001">
    <property type="protein sequence ID" value="OKH50562.1"/>
    <property type="molecule type" value="Genomic_DNA"/>
</dbReference>
<evidence type="ECO:0008006" key="4">
    <source>
        <dbReference type="Google" id="ProtNLM"/>
    </source>
</evidence>
<dbReference type="OrthoDB" id="463245at2"/>
<protein>
    <recommendedName>
        <fullName evidence="4">DUF3122 domain-containing protein</fullName>
    </recommendedName>
</protein>
<dbReference type="Pfam" id="PF11320">
    <property type="entry name" value="DUF3122"/>
    <property type="match status" value="1"/>
</dbReference>
<dbReference type="AlphaFoldDB" id="A0A1U7JA25"/>
<keyword evidence="1" id="KW-0732">Signal</keyword>
<evidence type="ECO:0000256" key="1">
    <source>
        <dbReference type="SAM" id="SignalP"/>
    </source>
</evidence>
<reference evidence="2 3" key="1">
    <citation type="submission" date="2016-11" db="EMBL/GenBank/DDBJ databases">
        <title>Draft Genome Sequences of Nine Cyanobacterial Strains from Diverse Habitats.</title>
        <authorList>
            <person name="Zhu T."/>
            <person name="Hou S."/>
            <person name="Lu X."/>
            <person name="Hess W.R."/>
        </authorList>
    </citation>
    <scope>NUCLEOTIDE SEQUENCE [LARGE SCALE GENOMIC DNA]</scope>
    <source>
        <strain evidence="2 3">NIES-30</strain>
    </source>
</reference>